<feature type="region of interest" description="Disordered" evidence="1">
    <location>
        <begin position="164"/>
        <end position="198"/>
    </location>
</feature>
<organism evidence="3 4">
    <name type="scientific">Enterococcus diestrammenae</name>
    <dbReference type="NCBI Taxonomy" id="1155073"/>
    <lineage>
        <taxon>Bacteria</taxon>
        <taxon>Bacillati</taxon>
        <taxon>Bacillota</taxon>
        <taxon>Bacilli</taxon>
        <taxon>Lactobacillales</taxon>
        <taxon>Enterococcaceae</taxon>
        <taxon>Enterococcus</taxon>
    </lineage>
</organism>
<comment type="caution">
    <text evidence="3">The sequence shown here is derived from an EMBL/GenBank/DDBJ whole genome shotgun (WGS) entry which is preliminary data.</text>
</comment>
<feature type="compositionally biased region" description="Polar residues" evidence="1">
    <location>
        <begin position="189"/>
        <end position="198"/>
    </location>
</feature>
<dbReference type="EMBL" id="MAEI02000001">
    <property type="protein sequence ID" value="MEO1782075.1"/>
    <property type="molecule type" value="Genomic_DNA"/>
</dbReference>
<gene>
    <name evidence="3" type="ORF">BAU18_001668</name>
</gene>
<feature type="compositionally biased region" description="Basic and acidic residues" evidence="1">
    <location>
        <begin position="164"/>
        <end position="173"/>
    </location>
</feature>
<feature type="transmembrane region" description="Helical" evidence="2">
    <location>
        <begin position="69"/>
        <end position="90"/>
    </location>
</feature>
<proteinExistence type="predicted"/>
<keyword evidence="2" id="KW-0472">Membrane</keyword>
<evidence type="ECO:0000256" key="1">
    <source>
        <dbReference type="SAM" id="MobiDB-lite"/>
    </source>
</evidence>
<dbReference type="RefSeq" id="WP_161870448.1">
    <property type="nucleotide sequence ID" value="NZ_JBMRGR010000010.1"/>
</dbReference>
<name>A0ABV0F1Y9_9ENTE</name>
<dbReference type="Proteomes" id="UP001429357">
    <property type="component" value="Unassembled WGS sequence"/>
</dbReference>
<keyword evidence="2" id="KW-0812">Transmembrane</keyword>
<sequence>MTKRVIVMNFEVESQAYQGFSQLKQLVAQGKLRGEQMAVVTHSDDGQHKFKVEDFIDFTGSNKTSTGGLIGMLVGILMGPLTMLLGWVGGSMIGATQDAKEIKNARNIFEFLVSDIRAGQTGLILIAEEEDNRPINEIIINQLRGGISRFDYDEVEAEIAKAKQVEEDTKSKAQEAWQDQHATDEETDSQNSTDNGKA</sequence>
<evidence type="ECO:0000313" key="3">
    <source>
        <dbReference type="EMBL" id="MEO1782075.1"/>
    </source>
</evidence>
<protein>
    <recommendedName>
        <fullName evidence="5">DUF1269 domain-containing protein</fullName>
    </recommendedName>
</protein>
<evidence type="ECO:0000313" key="4">
    <source>
        <dbReference type="Proteomes" id="UP001429357"/>
    </source>
</evidence>
<reference evidence="4" key="1">
    <citation type="submission" date="2016-06" db="EMBL/GenBank/DDBJ databases">
        <title>Four novel species of enterococci isolated from chicken manure.</title>
        <authorList>
            <person name="Van Tyne D."/>
        </authorList>
    </citation>
    <scope>NUCLEOTIDE SEQUENCE [LARGE SCALE GENOMIC DNA]</scope>
    <source>
        <strain evidence="4">JM9A</strain>
    </source>
</reference>
<accession>A0ABV0F1Y9</accession>
<keyword evidence="4" id="KW-1185">Reference proteome</keyword>
<keyword evidence="2" id="KW-1133">Transmembrane helix</keyword>
<reference evidence="3 4" key="2">
    <citation type="submission" date="2024-02" db="EMBL/GenBank/DDBJ databases">
        <title>The Genome Sequence of Enterococcus diestrammenae JM9A.</title>
        <authorList>
            <person name="Earl A."/>
            <person name="Manson A."/>
            <person name="Gilmore M."/>
            <person name="Sanders J."/>
            <person name="Shea T."/>
            <person name="Howe W."/>
            <person name="Livny J."/>
            <person name="Cuomo C."/>
            <person name="Neafsey D."/>
            <person name="Birren B."/>
        </authorList>
    </citation>
    <scope>NUCLEOTIDE SEQUENCE [LARGE SCALE GENOMIC DNA]</scope>
    <source>
        <strain evidence="3 4">JM9A</strain>
    </source>
</reference>
<evidence type="ECO:0000256" key="2">
    <source>
        <dbReference type="SAM" id="Phobius"/>
    </source>
</evidence>
<evidence type="ECO:0008006" key="5">
    <source>
        <dbReference type="Google" id="ProtNLM"/>
    </source>
</evidence>